<keyword evidence="2" id="KW-0732">Signal</keyword>
<dbReference type="Pfam" id="PF00089">
    <property type="entry name" value="Trypsin"/>
    <property type="match status" value="1"/>
</dbReference>
<dbReference type="InterPro" id="IPR001314">
    <property type="entry name" value="Peptidase_S1A"/>
</dbReference>
<name>A0A8J2RMQ3_9CRUS</name>
<dbReference type="InterPro" id="IPR009003">
    <property type="entry name" value="Peptidase_S1_PA"/>
</dbReference>
<feature type="region of interest" description="Disordered" evidence="1">
    <location>
        <begin position="265"/>
        <end position="289"/>
    </location>
</feature>
<dbReference type="OrthoDB" id="6355487at2759"/>
<protein>
    <recommendedName>
        <fullName evidence="3">Peptidase S1 domain-containing protein</fullName>
    </recommendedName>
</protein>
<comment type="caution">
    <text evidence="4">The sequence shown here is derived from an EMBL/GenBank/DDBJ whole genome shotgun (WGS) entry which is preliminary data.</text>
</comment>
<dbReference type="SMART" id="SM00020">
    <property type="entry name" value="Tryp_SPc"/>
    <property type="match status" value="1"/>
</dbReference>
<evidence type="ECO:0000256" key="1">
    <source>
        <dbReference type="SAM" id="MobiDB-lite"/>
    </source>
</evidence>
<feature type="compositionally biased region" description="Polar residues" evidence="1">
    <location>
        <begin position="278"/>
        <end position="289"/>
    </location>
</feature>
<dbReference type="AlphaFoldDB" id="A0A8J2RMQ3"/>
<dbReference type="InterPro" id="IPR001254">
    <property type="entry name" value="Trypsin_dom"/>
</dbReference>
<accession>A0A8J2RMQ3</accession>
<evidence type="ECO:0000259" key="3">
    <source>
        <dbReference type="PROSITE" id="PS50240"/>
    </source>
</evidence>
<organism evidence="4 5">
    <name type="scientific">Daphnia galeata</name>
    <dbReference type="NCBI Taxonomy" id="27404"/>
    <lineage>
        <taxon>Eukaryota</taxon>
        <taxon>Metazoa</taxon>
        <taxon>Ecdysozoa</taxon>
        <taxon>Arthropoda</taxon>
        <taxon>Crustacea</taxon>
        <taxon>Branchiopoda</taxon>
        <taxon>Diplostraca</taxon>
        <taxon>Cladocera</taxon>
        <taxon>Anomopoda</taxon>
        <taxon>Daphniidae</taxon>
        <taxon>Daphnia</taxon>
    </lineage>
</organism>
<keyword evidence="5" id="KW-1185">Reference proteome</keyword>
<dbReference type="PRINTS" id="PR00722">
    <property type="entry name" value="CHYMOTRYPSIN"/>
</dbReference>
<dbReference type="PANTHER" id="PTHR24260">
    <property type="match status" value="1"/>
</dbReference>
<dbReference type="GO" id="GO:0006508">
    <property type="term" value="P:proteolysis"/>
    <property type="evidence" value="ECO:0007669"/>
    <property type="project" value="InterPro"/>
</dbReference>
<dbReference type="InterPro" id="IPR018114">
    <property type="entry name" value="TRYPSIN_HIS"/>
</dbReference>
<dbReference type="Gene3D" id="2.40.10.10">
    <property type="entry name" value="Trypsin-like serine proteases"/>
    <property type="match status" value="2"/>
</dbReference>
<dbReference type="GO" id="GO:0004252">
    <property type="term" value="F:serine-type endopeptidase activity"/>
    <property type="evidence" value="ECO:0007669"/>
    <property type="project" value="InterPro"/>
</dbReference>
<dbReference type="EMBL" id="CAKKLH010000082">
    <property type="protein sequence ID" value="CAH0102461.1"/>
    <property type="molecule type" value="Genomic_DNA"/>
</dbReference>
<dbReference type="InterPro" id="IPR051333">
    <property type="entry name" value="CLIP_Serine_Protease"/>
</dbReference>
<feature type="chain" id="PRO_5035204465" description="Peptidase S1 domain-containing protein" evidence="2">
    <location>
        <begin position="31"/>
        <end position="289"/>
    </location>
</feature>
<evidence type="ECO:0000256" key="2">
    <source>
        <dbReference type="SAM" id="SignalP"/>
    </source>
</evidence>
<dbReference type="PROSITE" id="PS00134">
    <property type="entry name" value="TRYPSIN_HIS"/>
    <property type="match status" value="1"/>
</dbReference>
<feature type="domain" description="Peptidase S1" evidence="3">
    <location>
        <begin position="35"/>
        <end position="252"/>
    </location>
</feature>
<sequence>MAFHHSDSVSVLILSLFSLILLFLADKTHQKGPVQCGGRPNPLVNEFPWMAHLLIQNPSGKTFTCGRTLISDQHIITAAHCVVEDGTDKLFTLVNITLGSVDVNPHSNSAARYIIKMSTEKCWPSLKSTPIYWNTTLPSLYSRNRPFSTSKNCKLDYVQPACLPFAHDSDQVNDSVIFTGWGQQSTGVPQCCLRESSSVLRRWNTTVISSFGYDGQCQQTAAVGPFSGHNVICTDGSQQHRRFCYGDGGGPLNYYNSKLDSRKRKFRQQLSPDKEQQQSKPAQYFDSSP</sequence>
<dbReference type="SUPFAM" id="SSF50494">
    <property type="entry name" value="Trypsin-like serine proteases"/>
    <property type="match status" value="1"/>
</dbReference>
<proteinExistence type="predicted"/>
<gene>
    <name evidence="4" type="ORF">DGAL_LOCUS4870</name>
</gene>
<evidence type="ECO:0000313" key="5">
    <source>
        <dbReference type="Proteomes" id="UP000789390"/>
    </source>
</evidence>
<dbReference type="Proteomes" id="UP000789390">
    <property type="component" value="Unassembled WGS sequence"/>
</dbReference>
<dbReference type="PANTHER" id="PTHR24260:SF139">
    <property type="entry name" value="CLIP DOMAIN-CONTAINING SERINE PROTEASE"/>
    <property type="match status" value="1"/>
</dbReference>
<dbReference type="InterPro" id="IPR043504">
    <property type="entry name" value="Peptidase_S1_PA_chymotrypsin"/>
</dbReference>
<dbReference type="PROSITE" id="PS50240">
    <property type="entry name" value="TRYPSIN_DOM"/>
    <property type="match status" value="1"/>
</dbReference>
<feature type="signal peptide" evidence="2">
    <location>
        <begin position="1"/>
        <end position="30"/>
    </location>
</feature>
<reference evidence="4" key="1">
    <citation type="submission" date="2021-11" db="EMBL/GenBank/DDBJ databases">
        <authorList>
            <person name="Schell T."/>
        </authorList>
    </citation>
    <scope>NUCLEOTIDE SEQUENCE</scope>
    <source>
        <strain evidence="4">M5</strain>
    </source>
</reference>
<evidence type="ECO:0000313" key="4">
    <source>
        <dbReference type="EMBL" id="CAH0102461.1"/>
    </source>
</evidence>